<dbReference type="Gene3D" id="3.10.320.10">
    <property type="entry name" value="Class II Histocompatibility Antigen, M Beta Chain, Chain B, domain 1"/>
    <property type="match status" value="1"/>
</dbReference>
<comment type="caution">
    <text evidence="14">The sequence shown here is derived from an EMBL/GenBank/DDBJ whole genome shotgun (WGS) entry which is preliminary data.</text>
</comment>
<comment type="similarity">
    <text evidence="2 11">Belongs to the MHC class II family.</text>
</comment>
<gene>
    <name evidence="14" type="ORF">U0070_000839</name>
</gene>
<evidence type="ECO:0000256" key="12">
    <source>
        <dbReference type="SAM" id="Phobius"/>
    </source>
</evidence>
<dbReference type="InterPro" id="IPR007110">
    <property type="entry name" value="Ig-like_dom"/>
</dbReference>
<keyword evidence="8" id="KW-1015">Disulfide bond</keyword>
<dbReference type="InterPro" id="IPR001003">
    <property type="entry name" value="MHC_II_a_N"/>
</dbReference>
<accession>A0AAW0HB60</accession>
<keyword evidence="15" id="KW-1185">Reference proteome</keyword>
<keyword evidence="5 12" id="KW-1133">Transmembrane helix</keyword>
<dbReference type="Gene3D" id="2.60.40.10">
    <property type="entry name" value="Immunoglobulins"/>
    <property type="match status" value="1"/>
</dbReference>
<evidence type="ECO:0000256" key="3">
    <source>
        <dbReference type="ARBA" id="ARBA00022692"/>
    </source>
</evidence>
<dbReference type="InterPro" id="IPR013783">
    <property type="entry name" value="Ig-like_fold"/>
</dbReference>
<evidence type="ECO:0000256" key="4">
    <source>
        <dbReference type="ARBA" id="ARBA00022859"/>
    </source>
</evidence>
<keyword evidence="7 12" id="KW-0472">Membrane</keyword>
<evidence type="ECO:0000256" key="2">
    <source>
        <dbReference type="ARBA" id="ARBA00007394"/>
    </source>
</evidence>
<dbReference type="InterPro" id="IPR003597">
    <property type="entry name" value="Ig_C1-set"/>
</dbReference>
<evidence type="ECO:0000313" key="15">
    <source>
        <dbReference type="Proteomes" id="UP001488838"/>
    </source>
</evidence>
<evidence type="ECO:0000256" key="10">
    <source>
        <dbReference type="ARBA" id="ARBA00023182"/>
    </source>
</evidence>
<dbReference type="SUPFAM" id="SSF54452">
    <property type="entry name" value="MHC antigen-recognition domain"/>
    <property type="match status" value="1"/>
</dbReference>
<dbReference type="SMART" id="SM00920">
    <property type="entry name" value="MHC_II_alpha"/>
    <property type="match status" value="1"/>
</dbReference>
<keyword evidence="6" id="KW-1064">Adaptive immunity</keyword>
<dbReference type="PANTHER" id="PTHR19944">
    <property type="entry name" value="MHC CLASS II-RELATED"/>
    <property type="match status" value="1"/>
</dbReference>
<dbReference type="GO" id="GO:0002250">
    <property type="term" value="P:adaptive immune response"/>
    <property type="evidence" value="ECO:0007669"/>
    <property type="project" value="UniProtKB-KW"/>
</dbReference>
<dbReference type="Proteomes" id="UP001488838">
    <property type="component" value="Unassembled WGS sequence"/>
</dbReference>
<reference evidence="14 15" key="1">
    <citation type="journal article" date="2023" name="bioRxiv">
        <title>Conserved and derived expression patterns and positive selection on dental genes reveal complex evolutionary context of ever-growing rodent molars.</title>
        <authorList>
            <person name="Calamari Z.T."/>
            <person name="Song A."/>
            <person name="Cohen E."/>
            <person name="Akter M."/>
            <person name="Roy R.D."/>
            <person name="Hallikas O."/>
            <person name="Christensen M.M."/>
            <person name="Li P."/>
            <person name="Marangoni P."/>
            <person name="Jernvall J."/>
            <person name="Klein O.D."/>
        </authorList>
    </citation>
    <scope>NUCLEOTIDE SEQUENCE [LARGE SCALE GENOMIC DNA]</scope>
    <source>
        <strain evidence="14">V071</strain>
    </source>
</reference>
<evidence type="ECO:0000259" key="13">
    <source>
        <dbReference type="PROSITE" id="PS50835"/>
    </source>
</evidence>
<dbReference type="PROSITE" id="PS00290">
    <property type="entry name" value="IG_MHC"/>
    <property type="match status" value="1"/>
</dbReference>
<dbReference type="Pfam" id="PF07654">
    <property type="entry name" value="C1-set"/>
    <property type="match status" value="1"/>
</dbReference>
<name>A0AAW0HB60_MYOGA</name>
<dbReference type="InterPro" id="IPR014745">
    <property type="entry name" value="MHC_II_a/b_N"/>
</dbReference>
<protein>
    <recommendedName>
        <fullName evidence="13">Ig-like domain-containing protein</fullName>
    </recommendedName>
</protein>
<keyword evidence="10" id="KW-0491">MHC II</keyword>
<evidence type="ECO:0000256" key="1">
    <source>
        <dbReference type="ARBA" id="ARBA00004479"/>
    </source>
</evidence>
<proteinExistence type="inferred from homology"/>
<dbReference type="GO" id="GO:0042613">
    <property type="term" value="C:MHC class II protein complex"/>
    <property type="evidence" value="ECO:0007669"/>
    <property type="project" value="UniProtKB-KW"/>
</dbReference>
<evidence type="ECO:0000256" key="6">
    <source>
        <dbReference type="ARBA" id="ARBA00023130"/>
    </source>
</evidence>
<dbReference type="GO" id="GO:0002504">
    <property type="term" value="P:antigen processing and presentation of peptide or polysaccharide antigen via MHC class II"/>
    <property type="evidence" value="ECO:0007669"/>
    <property type="project" value="UniProtKB-KW"/>
</dbReference>
<dbReference type="PROSITE" id="PS50835">
    <property type="entry name" value="IG_LIKE"/>
    <property type="match status" value="1"/>
</dbReference>
<feature type="domain" description="Ig-like" evidence="13">
    <location>
        <begin position="116"/>
        <end position="202"/>
    </location>
</feature>
<sequence length="308" mass="34146">MLQLLWLLPHSRAVPEDPPPVLWDGLQNHTFRHTVFCQDGNPSMGLSESYDEDQLFSYDFSQNTRVPRLPGFAAWAQEQGDASAISFDKNFCQALVQQVGPRLEGVIPVSRGLPVPEVYTLKPLEFGKPNTLVCFISNLFPPTLTVTWQHHFVPVEGASPTYISAIDGLTFQAFSYLNFTPEPFDLYSCVVTHEIDSYTPIAHWVPENPLPSELLENVLCGLAFGLGVLGIVMGIAFFIWSRKPCSVGKQSTAKLHASPLNTVNLSDLLLDSRLVWLVIQVQHPLPWTQLIREGSGKVPFPAVPASVP</sequence>
<dbReference type="InterPro" id="IPR050160">
    <property type="entry name" value="MHC/Immunoglobulin"/>
</dbReference>
<dbReference type="GO" id="GO:0002682">
    <property type="term" value="P:regulation of immune system process"/>
    <property type="evidence" value="ECO:0007669"/>
    <property type="project" value="UniProtKB-ARBA"/>
</dbReference>
<evidence type="ECO:0000256" key="7">
    <source>
        <dbReference type="ARBA" id="ARBA00023136"/>
    </source>
</evidence>
<dbReference type="EMBL" id="JBBHLL010000674">
    <property type="protein sequence ID" value="KAK7798650.1"/>
    <property type="molecule type" value="Genomic_DNA"/>
</dbReference>
<dbReference type="InterPro" id="IPR011162">
    <property type="entry name" value="MHC_I/II-like_Ag-recog"/>
</dbReference>
<dbReference type="InterPro" id="IPR036179">
    <property type="entry name" value="Ig-like_dom_sf"/>
</dbReference>
<dbReference type="SMART" id="SM00407">
    <property type="entry name" value="IGc1"/>
    <property type="match status" value="1"/>
</dbReference>
<organism evidence="14 15">
    <name type="scientific">Myodes glareolus</name>
    <name type="common">Bank vole</name>
    <name type="synonym">Clethrionomys glareolus</name>
    <dbReference type="NCBI Taxonomy" id="447135"/>
    <lineage>
        <taxon>Eukaryota</taxon>
        <taxon>Metazoa</taxon>
        <taxon>Chordata</taxon>
        <taxon>Craniata</taxon>
        <taxon>Vertebrata</taxon>
        <taxon>Euteleostomi</taxon>
        <taxon>Mammalia</taxon>
        <taxon>Eutheria</taxon>
        <taxon>Euarchontoglires</taxon>
        <taxon>Glires</taxon>
        <taxon>Rodentia</taxon>
        <taxon>Myomorpha</taxon>
        <taxon>Muroidea</taxon>
        <taxon>Cricetidae</taxon>
        <taxon>Arvicolinae</taxon>
        <taxon>Myodes</taxon>
    </lineage>
</organism>
<evidence type="ECO:0000256" key="11">
    <source>
        <dbReference type="RuleBase" id="RU004238"/>
    </source>
</evidence>
<keyword evidence="4" id="KW-0391">Immunity</keyword>
<dbReference type="SUPFAM" id="SSF48726">
    <property type="entry name" value="Immunoglobulin"/>
    <property type="match status" value="1"/>
</dbReference>
<keyword evidence="9" id="KW-0325">Glycoprotein</keyword>
<comment type="subcellular location">
    <subcellularLocation>
        <location evidence="1">Membrane</location>
        <topology evidence="1">Single-pass type I membrane protein</topology>
    </subcellularLocation>
</comment>
<evidence type="ECO:0000313" key="14">
    <source>
        <dbReference type="EMBL" id="KAK7798650.1"/>
    </source>
</evidence>
<keyword evidence="3 12" id="KW-0812">Transmembrane</keyword>
<dbReference type="Pfam" id="PF00993">
    <property type="entry name" value="MHC_II_alpha"/>
    <property type="match status" value="1"/>
</dbReference>
<dbReference type="InterPro" id="IPR003006">
    <property type="entry name" value="Ig/MHC_CS"/>
</dbReference>
<feature type="transmembrane region" description="Helical" evidence="12">
    <location>
        <begin position="221"/>
        <end position="240"/>
    </location>
</feature>
<dbReference type="PANTHER" id="PTHR19944:SF50">
    <property type="entry name" value="HLA CLASS II HISTOCOMPATIBILITY ANTIGEN, DM ALPHA CHAIN"/>
    <property type="match status" value="1"/>
</dbReference>
<evidence type="ECO:0000256" key="5">
    <source>
        <dbReference type="ARBA" id="ARBA00022989"/>
    </source>
</evidence>
<dbReference type="AlphaFoldDB" id="A0AAW0HB60"/>
<evidence type="ECO:0000256" key="8">
    <source>
        <dbReference type="ARBA" id="ARBA00023157"/>
    </source>
</evidence>
<evidence type="ECO:0000256" key="9">
    <source>
        <dbReference type="ARBA" id="ARBA00023180"/>
    </source>
</evidence>